<dbReference type="InterPro" id="IPR018097">
    <property type="entry name" value="EGF_Ca-bd_CS"/>
</dbReference>
<evidence type="ECO:0000256" key="8">
    <source>
        <dbReference type="ARBA" id="ARBA00022729"/>
    </source>
</evidence>
<dbReference type="InterPro" id="IPR003367">
    <property type="entry name" value="Thrombospondin_3-like_rpt"/>
</dbReference>
<keyword evidence="5" id="KW-0964">Secreted</keyword>
<accession>A0A8T3EAS5</accession>
<feature type="domain" description="TSP C-terminal" evidence="25">
    <location>
        <begin position="710"/>
        <end position="924"/>
    </location>
</feature>
<dbReference type="GO" id="GO:0008083">
    <property type="term" value="F:growth factor activity"/>
    <property type="evidence" value="ECO:0007669"/>
    <property type="project" value="UniProtKB-KW"/>
</dbReference>
<dbReference type="Pfam" id="PF05735">
    <property type="entry name" value="TSP_C"/>
    <property type="match status" value="1"/>
</dbReference>
<feature type="repeat" description="TSP type-3" evidence="21">
    <location>
        <begin position="671"/>
        <end position="706"/>
    </location>
</feature>
<evidence type="ECO:0000256" key="7">
    <source>
        <dbReference type="ARBA" id="ARBA00022536"/>
    </source>
</evidence>
<comment type="caution">
    <text evidence="26">The sequence shown here is derived from an EMBL/GenBank/DDBJ whole genome shotgun (WGS) entry which is preliminary data.</text>
</comment>
<evidence type="ECO:0000259" key="25">
    <source>
        <dbReference type="PROSITE" id="PS51236"/>
    </source>
</evidence>
<keyword evidence="18" id="KW-0497">Mitogen</keyword>
<dbReference type="InterPro" id="IPR008859">
    <property type="entry name" value="Thrombospondin_C"/>
</dbReference>
<comment type="caution">
    <text evidence="20">Lacks conserved residue(s) required for the propagation of feature annotation.</text>
</comment>
<dbReference type="GO" id="GO:0051781">
    <property type="term" value="P:positive regulation of cell division"/>
    <property type="evidence" value="ECO:0007669"/>
    <property type="project" value="UniProtKB-KW"/>
</dbReference>
<keyword evidence="7 20" id="KW-0245">EGF-like domain</keyword>
<dbReference type="Pfam" id="PF07645">
    <property type="entry name" value="EGF_CA"/>
    <property type="match status" value="2"/>
</dbReference>
<keyword evidence="8 23" id="KW-0732">Signal</keyword>
<organism evidence="26 27">
    <name type="scientific">Albula goreensis</name>
    <dbReference type="NCBI Taxonomy" id="1534307"/>
    <lineage>
        <taxon>Eukaryota</taxon>
        <taxon>Metazoa</taxon>
        <taxon>Chordata</taxon>
        <taxon>Craniata</taxon>
        <taxon>Vertebrata</taxon>
        <taxon>Euteleostomi</taxon>
        <taxon>Actinopterygii</taxon>
        <taxon>Neopterygii</taxon>
        <taxon>Teleostei</taxon>
        <taxon>Albuliformes</taxon>
        <taxon>Albulidae</taxon>
        <taxon>Albula</taxon>
    </lineage>
</organism>
<dbReference type="FunFam" id="1.20.5.10:FF:000001">
    <property type="entry name" value="thrombospondin-3 isoform X2"/>
    <property type="match status" value="1"/>
</dbReference>
<feature type="repeat" description="TSP type-3" evidence="21">
    <location>
        <begin position="475"/>
        <end position="510"/>
    </location>
</feature>
<keyword evidence="6" id="KW-0272">Extracellular matrix</keyword>
<dbReference type="Pfam" id="PF02412">
    <property type="entry name" value="TSP_3"/>
    <property type="match status" value="6"/>
</dbReference>
<evidence type="ECO:0000256" key="2">
    <source>
        <dbReference type="ARBA" id="ARBA00004369"/>
    </source>
</evidence>
<evidence type="ECO:0000256" key="10">
    <source>
        <dbReference type="ARBA" id="ARBA00022824"/>
    </source>
</evidence>
<dbReference type="PANTHER" id="PTHR10199:SF92">
    <property type="entry name" value="THROMBOSPONDIN-4"/>
    <property type="match status" value="1"/>
</dbReference>
<dbReference type="Gene3D" id="2.60.120.200">
    <property type="match status" value="2"/>
</dbReference>
<dbReference type="SUPFAM" id="SSF49899">
    <property type="entry name" value="Concanavalin A-like lectins/glucanases"/>
    <property type="match status" value="2"/>
</dbReference>
<keyword evidence="10" id="KW-0256">Endoplasmic reticulum</keyword>
<feature type="domain" description="EGF-like" evidence="24">
    <location>
        <begin position="399"/>
        <end position="441"/>
    </location>
</feature>
<dbReference type="FunFam" id="4.10.1080.10:FF:000001">
    <property type="entry name" value="Thrombospondin 3"/>
    <property type="match status" value="1"/>
</dbReference>
<dbReference type="InterPro" id="IPR046970">
    <property type="entry name" value="TSP/COMP_CC_sf"/>
</dbReference>
<evidence type="ECO:0000256" key="13">
    <source>
        <dbReference type="ARBA" id="ARBA00022951"/>
    </source>
</evidence>
<keyword evidence="12" id="KW-0130">Cell adhesion</keyword>
<dbReference type="InterPro" id="IPR028974">
    <property type="entry name" value="TSP_type-3_rpt"/>
</dbReference>
<dbReference type="FunFam" id="2.60.120.200:FF:000123">
    <property type="entry name" value="Thrombospondin 4"/>
    <property type="match status" value="1"/>
</dbReference>
<dbReference type="PROSITE" id="PS50026">
    <property type="entry name" value="EGF_3"/>
    <property type="match status" value="2"/>
</dbReference>
<keyword evidence="27" id="KW-1185">Reference proteome</keyword>
<dbReference type="PROSITE" id="PS01187">
    <property type="entry name" value="EGF_CA"/>
    <property type="match status" value="1"/>
</dbReference>
<dbReference type="InterPro" id="IPR017897">
    <property type="entry name" value="Thrombospondin_3_rpt"/>
</dbReference>
<gene>
    <name evidence="26" type="ORF">AGOR_G00013950</name>
</gene>
<dbReference type="OrthoDB" id="14563at2759"/>
<reference evidence="26" key="1">
    <citation type="submission" date="2021-01" db="EMBL/GenBank/DDBJ databases">
        <authorList>
            <person name="Zahm M."/>
            <person name="Roques C."/>
            <person name="Cabau C."/>
            <person name="Klopp C."/>
            <person name="Donnadieu C."/>
            <person name="Jouanno E."/>
            <person name="Lampietro C."/>
            <person name="Louis A."/>
            <person name="Herpin A."/>
            <person name="Echchiki A."/>
            <person name="Berthelot C."/>
            <person name="Parey E."/>
            <person name="Roest-Crollius H."/>
            <person name="Braasch I."/>
            <person name="Postlethwait J."/>
            <person name="Bobe J."/>
            <person name="Montfort J."/>
            <person name="Bouchez O."/>
            <person name="Begum T."/>
            <person name="Mejri S."/>
            <person name="Adams A."/>
            <person name="Chen W.-J."/>
            <person name="Guiguen Y."/>
        </authorList>
    </citation>
    <scope>NUCLEOTIDE SEQUENCE</scope>
    <source>
        <tissue evidence="26">Blood</tissue>
    </source>
</reference>
<evidence type="ECO:0000256" key="5">
    <source>
        <dbReference type="ARBA" id="ARBA00022525"/>
    </source>
</evidence>
<dbReference type="GO" id="GO:0007155">
    <property type="term" value="P:cell adhesion"/>
    <property type="evidence" value="ECO:0007669"/>
    <property type="project" value="UniProtKB-KW"/>
</dbReference>
<dbReference type="FunFam" id="2.10.25.10:FF:000025">
    <property type="entry name" value="Thrombospondin 3"/>
    <property type="match status" value="1"/>
</dbReference>
<evidence type="ECO:0000256" key="18">
    <source>
        <dbReference type="ARBA" id="ARBA00023246"/>
    </source>
</evidence>
<dbReference type="FunFam" id="2.10.25.10:FF:000027">
    <property type="entry name" value="Thrombospondin 3"/>
    <property type="match status" value="1"/>
</dbReference>
<dbReference type="InterPro" id="IPR000742">
    <property type="entry name" value="EGF"/>
</dbReference>
<dbReference type="GO" id="GO:0016529">
    <property type="term" value="C:sarcoplasmic reticulum"/>
    <property type="evidence" value="ECO:0007669"/>
    <property type="project" value="UniProtKB-SubCell"/>
</dbReference>
<feature type="region of interest" description="Disordered" evidence="22">
    <location>
        <begin position="497"/>
        <end position="547"/>
    </location>
</feature>
<keyword evidence="9" id="KW-0677">Repeat</keyword>
<dbReference type="CDD" id="cd00054">
    <property type="entry name" value="EGF_CA"/>
    <property type="match status" value="2"/>
</dbReference>
<evidence type="ECO:0000256" key="6">
    <source>
        <dbReference type="ARBA" id="ARBA00022530"/>
    </source>
</evidence>
<dbReference type="SMART" id="SM00181">
    <property type="entry name" value="EGF"/>
    <property type="match status" value="4"/>
</dbReference>
<dbReference type="GO" id="GO:0005509">
    <property type="term" value="F:calcium ion binding"/>
    <property type="evidence" value="ECO:0007669"/>
    <property type="project" value="UniProtKB-UniRule"/>
</dbReference>
<evidence type="ECO:0000256" key="21">
    <source>
        <dbReference type="PROSITE-ProRule" id="PRU00634"/>
    </source>
</evidence>
<dbReference type="SMART" id="SM00179">
    <property type="entry name" value="EGF_CA"/>
    <property type="match status" value="2"/>
</dbReference>
<evidence type="ECO:0008006" key="28">
    <source>
        <dbReference type="Google" id="ProtNLM"/>
    </source>
</evidence>
<evidence type="ECO:0000313" key="26">
    <source>
        <dbReference type="EMBL" id="KAI1905227.1"/>
    </source>
</evidence>
<evidence type="ECO:0000259" key="24">
    <source>
        <dbReference type="PROSITE" id="PS50026"/>
    </source>
</evidence>
<comment type="subcellular location">
    <subcellularLocation>
        <location evidence="1">Endoplasmic reticulum</location>
    </subcellularLocation>
    <subcellularLocation>
        <location evidence="2">Sarcoplasmic reticulum</location>
    </subcellularLocation>
    <subcellularLocation>
        <location evidence="3">Secreted</location>
        <location evidence="3">Extracellular space</location>
        <location evidence="3">Extracellular matrix</location>
    </subcellularLocation>
</comment>
<dbReference type="PROSITE" id="PS51236">
    <property type="entry name" value="TSP_CTER"/>
    <property type="match status" value="1"/>
</dbReference>
<feature type="compositionally biased region" description="Acidic residues" evidence="22">
    <location>
        <begin position="639"/>
        <end position="650"/>
    </location>
</feature>
<dbReference type="SUPFAM" id="SSF57196">
    <property type="entry name" value="EGF/Laminin"/>
    <property type="match status" value="1"/>
</dbReference>
<dbReference type="FunFam" id="2.60.120.200:FF:000002">
    <property type="entry name" value="Thrombospondin 3"/>
    <property type="match status" value="1"/>
</dbReference>
<dbReference type="InterPro" id="IPR013320">
    <property type="entry name" value="ConA-like_dom_sf"/>
</dbReference>
<sequence length="939" mass="103271">MGAWTKLLFLLQVLPQFYLGVQAQGSVYDLLASPECLPDLLQGGLKAQSVNEAFILTSFKLQPKTGTTVFGLYNPRDNGKYFEFTVLGKLNRATLRYLRTDGRMSTITFNNVPLADARRHTLMFRFKGIQHGSSGVELYVDCRLVETVSDIPAAFQGLPAGPPVVELKSMQRKAQEELEELKLVIGDTFENVASLQNCYFQQSDSVQVLGVNTKQLSNQMLELTKVIAELKDILTQQVKETSFLRNTISECQACGLGGTEVVKPKCAPGVCFRDDMCFETAEGVECGPCPDGYTGDGFSCDDVDECQFNPCFPGVRCVNTAPGFRCEACPLGYTGQILEGVGITYAQTHKQVCDDVDECKGPNNGGCTANSHCHNSVGSYRCGTCKDGFTGDQVKGCKPERSCGNSLLNPCDANAQCMMERDGSISCTCGIGWAGNGYLCGKDTDIDGYPDEKLKCKDMSCRKDNCVYVPNSGQEDADKDGRGDACDEDADGDGILNEQDNCWLKPNVDQKNSDKDNHGDACDNCRVVENPDQRDTDGDGKGDACDNDMDGDGIANFLDNCQRVPNNDQLDRDNDGVGDACDSCPDIPNPNQSDIDNDLVGDSCDTNQDSDGDGHQDSKDNCPNVINSSQLDTDKDGLGDECDDDDDNDNIPDYLPPGPDNCRLVPNFDQLDENGDGVGDVCESDFDQDKVIDRIDNCPENAEVTLTDFRAYQTVVLDPEGDAQIDPNWVVLNQGMEIVQTMNSDPGLAVGYTAFSGVDFEGTFHVNTVTDDDYAGFIFGYQDSSSFYVVMWKQTEQTYWQATPFRAVAEPGIQLKAVKSQTGPGEHLRNSLWHTGDTNDQVRLLWKDPRNVGWKDKVSYRWYLQHRPQVGYIRARFYEGTELVADSGVTIDTTMRGGRLGVFCFSQENIIWSNLKYRCNDTIPEDFQAFNAQHTGEAL</sequence>
<comment type="similarity">
    <text evidence="4">Belongs to the thrombospondin family.</text>
</comment>
<evidence type="ECO:0000256" key="4">
    <source>
        <dbReference type="ARBA" id="ARBA00009456"/>
    </source>
</evidence>
<feature type="signal peptide" evidence="23">
    <location>
        <begin position="1"/>
        <end position="23"/>
    </location>
</feature>
<evidence type="ECO:0000256" key="17">
    <source>
        <dbReference type="ARBA" id="ARBA00023230"/>
    </source>
</evidence>
<evidence type="ECO:0000256" key="15">
    <source>
        <dbReference type="ARBA" id="ARBA00023157"/>
    </source>
</evidence>
<keyword evidence="13" id="KW-0703">Sarcoplasmic reticulum</keyword>
<dbReference type="AlphaFoldDB" id="A0A8T3EAS5"/>
<feature type="domain" description="EGF-like" evidence="24">
    <location>
        <begin position="302"/>
        <end position="339"/>
    </location>
</feature>
<keyword evidence="11 21" id="KW-0106">Calcium</keyword>
<proteinExistence type="inferred from homology"/>
<feature type="compositionally biased region" description="Basic and acidic residues" evidence="22">
    <location>
        <begin position="529"/>
        <end position="544"/>
    </location>
</feature>
<feature type="repeat" description="TSP type-3" evidence="21">
    <location>
        <begin position="534"/>
        <end position="569"/>
    </location>
</feature>
<dbReference type="FunFam" id="4.10.1080.10:FF:000004">
    <property type="entry name" value="Cartilage oligomeric matrix protein"/>
    <property type="match status" value="1"/>
</dbReference>
<dbReference type="PROSITE" id="PS51234">
    <property type="entry name" value="TSP3"/>
    <property type="match status" value="3"/>
</dbReference>
<dbReference type="InterPro" id="IPR048287">
    <property type="entry name" value="TSPN-like_N"/>
</dbReference>
<protein>
    <recommendedName>
        <fullName evidence="28">Thrombospondin-4</fullName>
    </recommendedName>
</protein>
<evidence type="ECO:0000256" key="11">
    <source>
        <dbReference type="ARBA" id="ARBA00022837"/>
    </source>
</evidence>
<keyword evidence="16" id="KW-0325">Glycoprotein</keyword>
<evidence type="ECO:0000256" key="20">
    <source>
        <dbReference type="PROSITE-ProRule" id="PRU00076"/>
    </source>
</evidence>
<dbReference type="PROSITE" id="PS01186">
    <property type="entry name" value="EGF_2"/>
    <property type="match status" value="1"/>
</dbReference>
<dbReference type="InterPro" id="IPR024665">
    <property type="entry name" value="TSP/COMP_CC"/>
</dbReference>
<dbReference type="Gene3D" id="2.10.25.10">
    <property type="entry name" value="Laminin"/>
    <property type="match status" value="4"/>
</dbReference>
<dbReference type="InterPro" id="IPR001881">
    <property type="entry name" value="EGF-like_Ca-bd_dom"/>
</dbReference>
<evidence type="ECO:0000256" key="22">
    <source>
        <dbReference type="SAM" id="MobiDB-lite"/>
    </source>
</evidence>
<evidence type="ECO:0000256" key="12">
    <source>
        <dbReference type="ARBA" id="ARBA00022889"/>
    </source>
</evidence>
<evidence type="ECO:0000256" key="14">
    <source>
        <dbReference type="ARBA" id="ARBA00023030"/>
    </source>
</evidence>
<dbReference type="EMBL" id="JAERUA010000001">
    <property type="protein sequence ID" value="KAI1905227.1"/>
    <property type="molecule type" value="Genomic_DNA"/>
</dbReference>
<dbReference type="Gene3D" id="1.20.5.10">
    <property type="match status" value="1"/>
</dbReference>
<dbReference type="SUPFAM" id="SSF58006">
    <property type="entry name" value="Assembly domain of cartilage oligomeric matrix protein"/>
    <property type="match status" value="1"/>
</dbReference>
<dbReference type="SUPFAM" id="SSF103647">
    <property type="entry name" value="TSP type-3 repeat"/>
    <property type="match status" value="3"/>
</dbReference>
<keyword evidence="14" id="KW-0339">Growth factor</keyword>
<name>A0A8T3EAS5_9TELE</name>
<evidence type="ECO:0000256" key="16">
    <source>
        <dbReference type="ARBA" id="ARBA00023180"/>
    </source>
</evidence>
<dbReference type="SMART" id="SM00210">
    <property type="entry name" value="TSPN"/>
    <property type="match status" value="1"/>
</dbReference>
<comment type="subunit">
    <text evidence="19">Homotrimer; disulfide-linked.</text>
</comment>
<feature type="chain" id="PRO_5035912190" description="Thrombospondin-4" evidence="23">
    <location>
        <begin position="24"/>
        <end position="939"/>
    </location>
</feature>
<dbReference type="Pfam" id="PF11598">
    <property type="entry name" value="COMP"/>
    <property type="match status" value="1"/>
</dbReference>
<keyword evidence="17" id="KW-0834">Unfolded protein response</keyword>
<dbReference type="InterPro" id="IPR049883">
    <property type="entry name" value="NOTCH1_EGF-like"/>
</dbReference>
<dbReference type="Proteomes" id="UP000829720">
    <property type="component" value="Unassembled WGS sequence"/>
</dbReference>
<evidence type="ECO:0000256" key="1">
    <source>
        <dbReference type="ARBA" id="ARBA00004240"/>
    </source>
</evidence>
<dbReference type="GO" id="GO:0005576">
    <property type="term" value="C:extracellular region"/>
    <property type="evidence" value="ECO:0007669"/>
    <property type="project" value="InterPro"/>
</dbReference>
<dbReference type="Gene3D" id="4.10.1080.10">
    <property type="entry name" value="TSP type-3 repeat"/>
    <property type="match status" value="2"/>
</dbReference>
<evidence type="ECO:0000256" key="19">
    <source>
        <dbReference type="ARBA" id="ARBA00038536"/>
    </source>
</evidence>
<dbReference type="FunFam" id="2.10.25.10:FF:000170">
    <property type="entry name" value="thrombospondin-3 isoform X1"/>
    <property type="match status" value="1"/>
</dbReference>
<evidence type="ECO:0000256" key="23">
    <source>
        <dbReference type="SAM" id="SignalP"/>
    </source>
</evidence>
<feature type="region of interest" description="Disordered" evidence="22">
    <location>
        <begin position="581"/>
        <end position="660"/>
    </location>
</feature>
<dbReference type="GO" id="GO:0006986">
    <property type="term" value="P:response to unfolded protein"/>
    <property type="evidence" value="ECO:0007669"/>
    <property type="project" value="UniProtKB-KW"/>
</dbReference>
<evidence type="ECO:0000256" key="3">
    <source>
        <dbReference type="ARBA" id="ARBA00004498"/>
    </source>
</evidence>
<keyword evidence="15" id="KW-1015">Disulfide bond</keyword>
<dbReference type="PANTHER" id="PTHR10199">
    <property type="entry name" value="THROMBOSPONDIN"/>
    <property type="match status" value="1"/>
</dbReference>
<evidence type="ECO:0000313" key="27">
    <source>
        <dbReference type="Proteomes" id="UP000829720"/>
    </source>
</evidence>
<feature type="compositionally biased region" description="Basic and acidic residues" evidence="22">
    <location>
        <begin position="511"/>
        <end position="523"/>
    </location>
</feature>
<evidence type="ECO:0000256" key="9">
    <source>
        <dbReference type="ARBA" id="ARBA00022737"/>
    </source>
</evidence>